<feature type="compositionally biased region" description="Acidic residues" evidence="1">
    <location>
        <begin position="93"/>
        <end position="104"/>
    </location>
</feature>
<dbReference type="Pfam" id="PF13177">
    <property type="entry name" value="DNA_pol3_delta2"/>
    <property type="match status" value="1"/>
</dbReference>
<organism evidence="2 3">
    <name type="scientific">Pigmentiphaga kullae</name>
    <dbReference type="NCBI Taxonomy" id="151784"/>
    <lineage>
        <taxon>Bacteria</taxon>
        <taxon>Pseudomonadati</taxon>
        <taxon>Pseudomonadota</taxon>
        <taxon>Betaproteobacteria</taxon>
        <taxon>Burkholderiales</taxon>
        <taxon>Alcaligenaceae</taxon>
        <taxon>Pigmentiphaga</taxon>
    </lineage>
</organism>
<accession>A0A4V2F333</accession>
<proteinExistence type="predicted"/>
<name>A0A4V2F333_9BURK</name>
<dbReference type="NCBIfam" id="TIGR00678">
    <property type="entry name" value="holB"/>
    <property type="match status" value="1"/>
</dbReference>
<dbReference type="SUPFAM" id="SSF52540">
    <property type="entry name" value="P-loop containing nucleoside triphosphate hydrolases"/>
    <property type="match status" value="1"/>
</dbReference>
<dbReference type="RefSeq" id="WP_130358588.1">
    <property type="nucleotide sequence ID" value="NZ_SGXC01000002.1"/>
</dbReference>
<dbReference type="Proteomes" id="UP000292445">
    <property type="component" value="Unassembled WGS sequence"/>
</dbReference>
<dbReference type="GO" id="GO:0006261">
    <property type="term" value="P:DNA-templated DNA replication"/>
    <property type="evidence" value="ECO:0007669"/>
    <property type="project" value="TreeGrafter"/>
</dbReference>
<dbReference type="AlphaFoldDB" id="A0A4V2F333"/>
<dbReference type="GO" id="GO:0008408">
    <property type="term" value="F:3'-5' exonuclease activity"/>
    <property type="evidence" value="ECO:0007669"/>
    <property type="project" value="InterPro"/>
</dbReference>
<dbReference type="OrthoDB" id="9811073at2"/>
<evidence type="ECO:0000256" key="1">
    <source>
        <dbReference type="SAM" id="MobiDB-lite"/>
    </source>
</evidence>
<dbReference type="InterPro" id="IPR050238">
    <property type="entry name" value="DNA_Rep/Repair_Clamp_Loader"/>
</dbReference>
<dbReference type="InterPro" id="IPR004622">
    <property type="entry name" value="DNA_pol_HolB"/>
</dbReference>
<dbReference type="GO" id="GO:0009360">
    <property type="term" value="C:DNA polymerase III complex"/>
    <property type="evidence" value="ECO:0007669"/>
    <property type="project" value="TreeGrafter"/>
</dbReference>
<reference evidence="2 3" key="1">
    <citation type="submission" date="2019-02" db="EMBL/GenBank/DDBJ databases">
        <title>Genomic Encyclopedia of Type Strains, Phase IV (KMG-IV): sequencing the most valuable type-strain genomes for metagenomic binning, comparative biology and taxonomic classification.</title>
        <authorList>
            <person name="Goeker M."/>
        </authorList>
    </citation>
    <scope>NUCLEOTIDE SEQUENCE [LARGE SCALE GENOMIC DNA]</scope>
    <source>
        <strain evidence="2 3">K24</strain>
    </source>
</reference>
<dbReference type="InterPro" id="IPR027417">
    <property type="entry name" value="P-loop_NTPase"/>
</dbReference>
<dbReference type="GO" id="GO:0003887">
    <property type="term" value="F:DNA-directed DNA polymerase activity"/>
    <property type="evidence" value="ECO:0007669"/>
    <property type="project" value="InterPro"/>
</dbReference>
<protein>
    <submittedName>
        <fullName evidence="2">DNA polymerase III delta prime subunit</fullName>
    </submittedName>
</protein>
<dbReference type="PANTHER" id="PTHR11669">
    <property type="entry name" value="REPLICATION FACTOR C / DNA POLYMERASE III GAMMA-TAU SUBUNIT"/>
    <property type="match status" value="1"/>
</dbReference>
<feature type="region of interest" description="Disordered" evidence="1">
    <location>
        <begin position="91"/>
        <end position="116"/>
    </location>
</feature>
<evidence type="ECO:0000313" key="2">
    <source>
        <dbReference type="EMBL" id="RZS80994.1"/>
    </source>
</evidence>
<keyword evidence="3" id="KW-1185">Reference proteome</keyword>
<dbReference type="PANTHER" id="PTHR11669:SF8">
    <property type="entry name" value="DNA POLYMERASE III SUBUNIT DELTA"/>
    <property type="match status" value="1"/>
</dbReference>
<evidence type="ECO:0000313" key="3">
    <source>
        <dbReference type="Proteomes" id="UP000292445"/>
    </source>
</evidence>
<gene>
    <name evidence="2" type="ORF">EV675_3607</name>
</gene>
<comment type="caution">
    <text evidence="2">The sequence shown here is derived from an EMBL/GenBank/DDBJ whole genome shotgun (WGS) entry which is preliminary data.</text>
</comment>
<sequence length="362" mass="39124">MSLPRFYPWHEEAARAWLGQEQRRRFAHAWLIHGLAGIGKVEFARAAAASLLCESPQDGMACGHCPACTWYASGNHPDFRRVRPEAVALAEGQAEEGDEEEATDADGKKAGKRAPSREIRIEQIRALESWANTGTHRGGLRVVVLYPAETLNTISANGLLKILEEPPPQTVFLLVSDAPDRLLPTLVSRCRRLPLGTPAPGPALAWLEEQGVQDAAAQLAAAGGAPVAAWRRAEAGVPPRAPWLDAFVTALAQGKPPDLGQIVDALDKIPAAEWIDALQRLATDVALAQAGIGARYFPELAPHSAKIGERAERSRVAELSRWLTRQRRIADHPLNARLFAQDVLAQASAACLGRRPARAAQT</sequence>
<feature type="compositionally biased region" description="Basic and acidic residues" evidence="1">
    <location>
        <begin position="105"/>
        <end position="116"/>
    </location>
</feature>
<dbReference type="Gene3D" id="3.40.50.300">
    <property type="entry name" value="P-loop containing nucleotide triphosphate hydrolases"/>
    <property type="match status" value="1"/>
</dbReference>
<dbReference type="EMBL" id="SGXC01000002">
    <property type="protein sequence ID" value="RZS80994.1"/>
    <property type="molecule type" value="Genomic_DNA"/>
</dbReference>